<dbReference type="EMBL" id="LR797079">
    <property type="protein sequence ID" value="CAB4185455.1"/>
    <property type="molecule type" value="Genomic_DNA"/>
</dbReference>
<sequence>MADRYWRGGTGAWTTSATANWSVTDGGPAGASVPTLSDAVYITPNSGTGIITLTGVLVCASLIITATQAITVTSTGVMSVYGEIRVPANITWTADGIITQRGTGGAFTFEPIAPPITWAGVDATYTLGAPLITRLATAVCTIQNGNLALNGYNITCGVFSITSLLAKSIAFGANFIYLAHTTMGATVLVLTDATGFSCSGTGGFSSIMSITRTFTCGTTNASSANVPNLFLTSGAMSITLTTASSFNKIDFTGCTASVNATAVKVNSLTLGTGAQSQLTVTMFGTGTINSAGNATLTSVTINHSGTTTLGSALSLQGTGTLTLTTGILDLAGFTLTTGTFSSTGTGTRSVAFGAANIALAHTTLGTANLSMQDATNFTWTGTGGFTAAMSLTRTFNFGNTAGGLITNAPNLSIISGASVPSFGAGITGSWFNKLDFTGSTCAPSGISGVSINLHVNSLTLASGGNYIIMYVLLMSTGTINSAGNTTLVNITINHTGTTTLAAALTGAGNCTTTLTSGTLDLAGFTLTTGNFSSTGTGTRSITFGTSNIALAHTNASQTVLSMADATNFTWTGTGGFTSAMTVLRTFVFGTTGGTSTNAPNLLLTSSANYVPTITTNSWFNKLDLTSCTAIPAASTTWNVNSLALGTGSVTSTTVNMVGTGTITSGAGRLADLRINHSGITTLTDALTVGASGTGPLTLTSGTLNLAGFSVACGAFTSTNTNTRAIAFGTGSITLNSSPFDMTTATGFTWTGTGGFIASVGTAKTFTFGGTSANAPNLLLNAGAGTGVTAPIITSGSYFNKLDFTGSACTPAISSVNVNSLVLAAGGTFTNLTINMVGTGTITSAGNSTLLKLTINHSGTTTLTDAAAVWYNSTGIVTLTSGTLDLAGFTFTTNVFSSSNTNTRSVIFGSSNIVIQYKNAIALTVLDMAIITGFSYTGTGGITSTMTIDKVFTCGTTGGTSTNAPNLFIISGASIPTLTTDSWFNKLDFTGSTSAPATTSLNLNSLTLASGGTYTGLTPTMVGTGAIISAGKPLPALLLNSTGTTTLASAVTITGNTTITAGTLALVGFTLTTGTVSSTGSATRSITSGDGILVVTGATWNVANSTGWVPSLTTINMTSASAKSFTGAGGSYGTINQGGVGALTIIGSNTFEAMTATTKPSSIIFTAGTTQTINSSTFFSGAVGTLVTLTSATPGSAYTVSKASGIVSSDYLNITDCTTSGGARWYAGTHSVNTARNSGWVFTGVPIYTITGQFLQFF</sequence>
<accession>A0A6J5QXQ6</accession>
<protein>
    <submittedName>
        <fullName evidence="2">Uncharacterized protein</fullName>
    </submittedName>
</protein>
<evidence type="ECO:0000313" key="2">
    <source>
        <dbReference type="EMBL" id="CAB4185455.1"/>
    </source>
</evidence>
<dbReference type="EMBL" id="LR797435">
    <property type="protein sequence ID" value="CAB4216102.1"/>
    <property type="molecule type" value="Genomic_DNA"/>
</dbReference>
<evidence type="ECO:0000313" key="5">
    <source>
        <dbReference type="EMBL" id="CAB5230742.1"/>
    </source>
</evidence>
<evidence type="ECO:0000313" key="4">
    <source>
        <dbReference type="EMBL" id="CAB4216102.1"/>
    </source>
</evidence>
<evidence type="ECO:0000313" key="1">
    <source>
        <dbReference type="EMBL" id="CAB4173733.1"/>
    </source>
</evidence>
<gene>
    <name evidence="2" type="ORF">UFOVP1123_75</name>
    <name evidence="3" type="ORF">UFOVP1239_75</name>
    <name evidence="4" type="ORF">UFOVP1484_79</name>
    <name evidence="5" type="ORF">UFOVP1577_85</name>
    <name evidence="1" type="ORF">UFOVP961_5</name>
</gene>
<organism evidence="2">
    <name type="scientific">uncultured Caudovirales phage</name>
    <dbReference type="NCBI Taxonomy" id="2100421"/>
    <lineage>
        <taxon>Viruses</taxon>
        <taxon>Duplodnaviria</taxon>
        <taxon>Heunggongvirae</taxon>
        <taxon>Uroviricota</taxon>
        <taxon>Caudoviricetes</taxon>
        <taxon>Peduoviridae</taxon>
        <taxon>Maltschvirus</taxon>
        <taxon>Maltschvirus maltsch</taxon>
    </lineage>
</organism>
<name>A0A6J5QXQ6_9CAUD</name>
<reference evidence="2" key="1">
    <citation type="submission" date="2020-05" db="EMBL/GenBank/DDBJ databases">
        <authorList>
            <person name="Chiriac C."/>
            <person name="Salcher M."/>
            <person name="Ghai R."/>
            <person name="Kavagutti S V."/>
        </authorList>
    </citation>
    <scope>NUCLEOTIDE SEQUENCE</scope>
</reference>
<dbReference type="EMBL" id="LR797194">
    <property type="protein sequence ID" value="CAB4193413.1"/>
    <property type="molecule type" value="Genomic_DNA"/>
</dbReference>
<evidence type="ECO:0000313" key="3">
    <source>
        <dbReference type="EMBL" id="CAB4193413.1"/>
    </source>
</evidence>
<dbReference type="EMBL" id="LR796912">
    <property type="protein sequence ID" value="CAB4173733.1"/>
    <property type="molecule type" value="Genomic_DNA"/>
</dbReference>
<dbReference type="EMBL" id="LR798422">
    <property type="protein sequence ID" value="CAB5230742.1"/>
    <property type="molecule type" value="Genomic_DNA"/>
</dbReference>
<proteinExistence type="predicted"/>